<keyword evidence="1" id="KW-0812">Transmembrane</keyword>
<gene>
    <name evidence="2" type="ORF">UFOPK2683_01291</name>
</gene>
<organism evidence="2">
    <name type="scientific">freshwater metagenome</name>
    <dbReference type="NCBI Taxonomy" id="449393"/>
    <lineage>
        <taxon>unclassified sequences</taxon>
        <taxon>metagenomes</taxon>
        <taxon>ecological metagenomes</taxon>
    </lineage>
</organism>
<accession>A0A6J6S916</accession>
<sequence>MVTVPLALAVWGTFELLGPQSRGVTAVVLVTSGLVAAGIYVLGLRVFRIAPSLNPEYPQVDSGGG</sequence>
<feature type="transmembrane region" description="Helical" evidence="1">
    <location>
        <begin position="23"/>
        <end position="43"/>
    </location>
</feature>
<reference evidence="2" key="1">
    <citation type="submission" date="2020-05" db="EMBL/GenBank/DDBJ databases">
        <authorList>
            <person name="Chiriac C."/>
            <person name="Salcher M."/>
            <person name="Ghai R."/>
            <person name="Kavagutti S V."/>
        </authorList>
    </citation>
    <scope>NUCLEOTIDE SEQUENCE</scope>
</reference>
<proteinExistence type="predicted"/>
<keyword evidence="1" id="KW-1133">Transmembrane helix</keyword>
<keyword evidence="1" id="KW-0472">Membrane</keyword>
<protein>
    <submittedName>
        <fullName evidence="2">Unannotated protein</fullName>
    </submittedName>
</protein>
<evidence type="ECO:0000313" key="2">
    <source>
        <dbReference type="EMBL" id="CAB4731182.1"/>
    </source>
</evidence>
<evidence type="ECO:0000256" key="1">
    <source>
        <dbReference type="SAM" id="Phobius"/>
    </source>
</evidence>
<name>A0A6J6S916_9ZZZZ</name>
<dbReference type="EMBL" id="CAEZYK010000089">
    <property type="protein sequence ID" value="CAB4731182.1"/>
    <property type="molecule type" value="Genomic_DNA"/>
</dbReference>
<dbReference type="AlphaFoldDB" id="A0A6J6S916"/>